<protein>
    <submittedName>
        <fullName evidence="3">ATP-grasp domain-containing protein</fullName>
    </submittedName>
</protein>
<proteinExistence type="predicted"/>
<dbReference type="InterPro" id="IPR005479">
    <property type="entry name" value="CPAse_ATP-bd"/>
</dbReference>
<dbReference type="Proteomes" id="UP001209553">
    <property type="component" value="Unassembled WGS sequence"/>
</dbReference>
<gene>
    <name evidence="3" type="ORF">N9R04_07700</name>
</gene>
<dbReference type="RefSeq" id="WP_262856237.1">
    <property type="nucleotide sequence ID" value="NZ_JAOPKZ010000012.1"/>
</dbReference>
<organism evidence="3 4">
    <name type="scientific">Staphylococcus marylandisciuri</name>
    <dbReference type="NCBI Taxonomy" id="2981529"/>
    <lineage>
        <taxon>Bacteria</taxon>
        <taxon>Bacillati</taxon>
        <taxon>Bacillota</taxon>
        <taxon>Bacilli</taxon>
        <taxon>Bacillales</taxon>
        <taxon>Staphylococcaceae</taxon>
        <taxon>Staphylococcus</taxon>
    </lineage>
</organism>
<keyword evidence="4" id="KW-1185">Reference proteome</keyword>
<dbReference type="PROSITE" id="PS50975">
    <property type="entry name" value="ATP_GRASP"/>
    <property type="match status" value="1"/>
</dbReference>
<feature type="domain" description="ATP-grasp" evidence="2">
    <location>
        <begin position="138"/>
        <end position="333"/>
    </location>
</feature>
<reference evidence="3 4" key="1">
    <citation type="journal article" date="2023" name="Int. J. Syst. Evol. Microbiol.">
        <title>Streptococcus sciuri sp. nov., Staphylococcus marylandisciuri sp. nov. and Staphylococcus americanisciuri sp. nov., isolated from faeces of eastern grey squirrel (Sciurus carolinensis).</title>
        <authorList>
            <person name="Volokhov D.V."/>
            <person name="Zagorodnyaya T.A."/>
            <person name="Furtak V.A."/>
            <person name="Nattanmai G."/>
            <person name="Randall L."/>
            <person name="Jose S."/>
            <person name="Gao Y."/>
            <person name="Eisenberg T."/>
            <person name="Delmonte P."/>
            <person name="Blom J."/>
            <person name="Mitchell K.K."/>
        </authorList>
    </citation>
    <scope>NUCLEOTIDE SEQUENCE [LARGE SCALE GENOMIC DNA]</scope>
    <source>
        <strain evidence="3 4">SQ8-PEA</strain>
    </source>
</reference>
<dbReference type="Pfam" id="PF02786">
    <property type="entry name" value="CPSase_L_D2"/>
    <property type="match status" value="1"/>
</dbReference>
<sequence length="399" mass="46002">MTHHETLRPKLVLSDLYDSQIVYTSRPSYVSNPWLEPEEHQSNFLTGRELLIAGDMPVIVHEACVTPKLDKLLELVGKEKPKQLYSFQDKKTYERLLQALAYDKGKKIYFQYVHDDSILTKAYYALDKDDFIALNNKAKIPLWTGGKYLPKRAVVSLEDFDSVVRQWEYPFVLKPGDDLPTAGGYGVIVVYNDEELEQAIQRVHQAADETEHMIIEQKIEAVANYCVQFACAQGEPIQYIGSAQQLTNDYGFYNGNENAQDVPPHVIEAGREIMKRGVELGFFGVAGFDLLVDKDDNVFAIDLNFRQNGSTNMLLLEPLLNQGYHKFFSYFAKGDNEHFFNTIYKYVAKGVLYPLSYYDGDWYESDKVNSRFGCIWHGKTRKEIEAYEREFLRELEAHQ</sequence>
<dbReference type="InterPro" id="IPR011761">
    <property type="entry name" value="ATP-grasp"/>
</dbReference>
<evidence type="ECO:0000256" key="1">
    <source>
        <dbReference type="PROSITE-ProRule" id="PRU00409"/>
    </source>
</evidence>
<dbReference type="SUPFAM" id="SSF56059">
    <property type="entry name" value="Glutathione synthetase ATP-binding domain-like"/>
    <property type="match status" value="1"/>
</dbReference>
<evidence type="ECO:0000313" key="3">
    <source>
        <dbReference type="EMBL" id="MCU5746596.1"/>
    </source>
</evidence>
<dbReference type="PANTHER" id="PTHR37018">
    <property type="entry name" value="CULTURE SPECIFIC PROTEIN, PUTATIVE (AFU_ORTHOLOGUE AFUA_2G00130)-RELATED"/>
    <property type="match status" value="1"/>
</dbReference>
<comment type="caution">
    <text evidence="3">The sequence shown here is derived from an EMBL/GenBank/DDBJ whole genome shotgun (WGS) entry which is preliminary data.</text>
</comment>
<dbReference type="Gene3D" id="3.30.470.20">
    <property type="entry name" value="ATP-grasp fold, B domain"/>
    <property type="match status" value="1"/>
</dbReference>
<evidence type="ECO:0000259" key="2">
    <source>
        <dbReference type="PROSITE" id="PS50975"/>
    </source>
</evidence>
<keyword evidence="1" id="KW-0067">ATP-binding</keyword>
<name>A0ABT2QRI2_9STAP</name>
<dbReference type="InterPro" id="IPR053269">
    <property type="entry name" value="Asp-Met_ligase"/>
</dbReference>
<keyword evidence="1" id="KW-0547">Nucleotide-binding</keyword>
<accession>A0ABT2QRI2</accession>
<dbReference type="PANTHER" id="PTHR37018:SF1">
    <property type="entry name" value="CULTURE SPECIFIC PROTEIN, PUTATIVE (AFU_ORTHOLOGUE AFUA_2G00130)-RELATED"/>
    <property type="match status" value="1"/>
</dbReference>
<evidence type="ECO:0000313" key="4">
    <source>
        <dbReference type="Proteomes" id="UP001209553"/>
    </source>
</evidence>
<dbReference type="EMBL" id="JAOPKZ010000012">
    <property type="protein sequence ID" value="MCU5746596.1"/>
    <property type="molecule type" value="Genomic_DNA"/>
</dbReference>